<feature type="transmembrane region" description="Helical" evidence="8">
    <location>
        <begin position="54"/>
        <end position="78"/>
    </location>
</feature>
<dbReference type="GO" id="GO:0030424">
    <property type="term" value="C:axon"/>
    <property type="evidence" value="ECO:0007669"/>
    <property type="project" value="TreeGrafter"/>
</dbReference>
<dbReference type="PANTHER" id="PTHR21143">
    <property type="entry name" value="INVERTEBRATE GUSTATORY RECEPTOR"/>
    <property type="match status" value="1"/>
</dbReference>
<evidence type="ECO:0000313" key="9">
    <source>
        <dbReference type="EnsemblMetazoa" id="XP_026300573"/>
    </source>
</evidence>
<dbReference type="GO" id="GO:0005886">
    <property type="term" value="C:plasma membrane"/>
    <property type="evidence" value="ECO:0007669"/>
    <property type="project" value="UniProtKB-SubCell"/>
</dbReference>
<dbReference type="GO" id="GO:0007165">
    <property type="term" value="P:signal transduction"/>
    <property type="evidence" value="ECO:0007669"/>
    <property type="project" value="UniProtKB-KW"/>
</dbReference>
<evidence type="ECO:0000256" key="1">
    <source>
        <dbReference type="ARBA" id="ARBA00004651"/>
    </source>
</evidence>
<dbReference type="Proteomes" id="UP000005203">
    <property type="component" value="Linkage group LG13"/>
</dbReference>
<accession>A0A7M7MT14</accession>
<keyword evidence="5 8" id="KW-0472">Membrane</keyword>
<feature type="transmembrane region" description="Helical" evidence="8">
    <location>
        <begin position="143"/>
        <end position="169"/>
    </location>
</feature>
<comment type="function">
    <text evidence="8">Gustatory receptor which mediates acceptance or avoidance behavior, depending on its substrates.</text>
</comment>
<feature type="transmembrane region" description="Helical" evidence="8">
    <location>
        <begin position="299"/>
        <end position="319"/>
    </location>
</feature>
<evidence type="ECO:0000256" key="6">
    <source>
        <dbReference type="ARBA" id="ARBA00023170"/>
    </source>
</evidence>
<evidence type="ECO:0000256" key="4">
    <source>
        <dbReference type="ARBA" id="ARBA00022989"/>
    </source>
</evidence>
<dbReference type="RefSeq" id="XP_026300573.1">
    <property type="nucleotide sequence ID" value="XM_026444788.1"/>
</dbReference>
<accession>A0A8B8HA90</accession>
<keyword evidence="10" id="KW-1185">Reference proteome</keyword>
<dbReference type="InterPro" id="IPR013604">
    <property type="entry name" value="7TM_chemorcpt"/>
</dbReference>
<dbReference type="GeneID" id="102654049"/>
<name>A0A7M7MT14_APIME</name>
<keyword evidence="4 8" id="KW-1133">Transmembrane helix</keyword>
<proteinExistence type="inferred from homology"/>
<evidence type="ECO:0000256" key="5">
    <source>
        <dbReference type="ARBA" id="ARBA00023136"/>
    </source>
</evidence>
<evidence type="ECO:0000256" key="8">
    <source>
        <dbReference type="RuleBase" id="RU363108"/>
    </source>
</evidence>
<dbReference type="GO" id="GO:0050909">
    <property type="term" value="P:sensory perception of taste"/>
    <property type="evidence" value="ECO:0007669"/>
    <property type="project" value="InterPro"/>
</dbReference>
<protein>
    <recommendedName>
        <fullName evidence="8">Gustatory receptor</fullName>
    </recommendedName>
</protein>
<dbReference type="PANTHER" id="PTHR21143:SF133">
    <property type="entry name" value="GUSTATORY AND PHEROMONE RECEPTOR 32A-RELATED"/>
    <property type="match status" value="1"/>
</dbReference>
<keyword evidence="7 8" id="KW-0807">Transducer</keyword>
<dbReference type="GO" id="GO:0043025">
    <property type="term" value="C:neuronal cell body"/>
    <property type="evidence" value="ECO:0007669"/>
    <property type="project" value="TreeGrafter"/>
</dbReference>
<dbReference type="KEGG" id="ame:102654049"/>
<feature type="transmembrane region" description="Helical" evidence="8">
    <location>
        <begin position="181"/>
        <end position="202"/>
    </location>
</feature>
<reference evidence="9" key="1">
    <citation type="submission" date="2021-01" db="UniProtKB">
        <authorList>
            <consortium name="EnsemblMetazoa"/>
        </authorList>
    </citation>
    <scope>IDENTIFICATION</scope>
    <source>
        <strain evidence="9">DH4</strain>
    </source>
</reference>
<gene>
    <name evidence="11" type="primary">LOC102654049</name>
</gene>
<comment type="subcellular location">
    <subcellularLocation>
        <location evidence="1 8">Cell membrane</location>
        <topology evidence="1 8">Multi-pass membrane protein</topology>
    </subcellularLocation>
</comment>
<evidence type="ECO:0000313" key="10">
    <source>
        <dbReference type="Proteomes" id="UP000005203"/>
    </source>
</evidence>
<sequence>MVDKLYWSRNMHLAIILFLFFFKFFGLATFSLNNRRNSKIWSSKNVALFVNSKLGILYNLFVSFLIITLNFSLMPLIFYAEYAFRTNITIILETFQALLGSSVIILTLLSYCIFQSVIKEIGNYLIRIELILHRLQQPINQKYIFNLLFFVCLFKFIIFVALLFTEIIYFKPEPITLLGNLIPTIFAGLLFVQYFFVITLINEMFIKLNCIMQNFYQNRLDDFNSNILYQNRRIFLNCSRIHLLLQIRNIHDHLCNISREISQFYAFPTLTGLCFIFFTSLYIIYFFLAIFLKNINVDLILVINGILWIILLLCPFGLLTSKITKIVNEIEKTGCIVHILLNCVIDQKVKKELKQFSFQLLHQKIIFSTNGYFTLDNKFFQSI</sequence>
<keyword evidence="3 8" id="KW-0812">Transmembrane</keyword>
<dbReference type="Pfam" id="PF08395">
    <property type="entry name" value="7tm_7"/>
    <property type="match status" value="1"/>
</dbReference>
<feature type="transmembrane region" description="Helical" evidence="8">
    <location>
        <begin position="98"/>
        <end position="118"/>
    </location>
</feature>
<evidence type="ECO:0000256" key="2">
    <source>
        <dbReference type="ARBA" id="ARBA00022475"/>
    </source>
</evidence>
<dbReference type="AlphaFoldDB" id="A0A7M7MT14"/>
<feature type="transmembrane region" description="Helical" evidence="8">
    <location>
        <begin position="12"/>
        <end position="33"/>
    </location>
</feature>
<keyword evidence="2 8" id="KW-1003">Cell membrane</keyword>
<evidence type="ECO:0000256" key="3">
    <source>
        <dbReference type="ARBA" id="ARBA00022692"/>
    </source>
</evidence>
<dbReference type="OrthoDB" id="6366728at2759"/>
<keyword evidence="6 8" id="KW-0675">Receptor</keyword>
<evidence type="ECO:0000256" key="7">
    <source>
        <dbReference type="ARBA" id="ARBA00023224"/>
    </source>
</evidence>
<dbReference type="GO" id="GO:0008049">
    <property type="term" value="P:male courtship behavior"/>
    <property type="evidence" value="ECO:0007669"/>
    <property type="project" value="TreeGrafter"/>
</dbReference>
<comment type="similarity">
    <text evidence="8">Belongs to the insect chemoreceptor superfamily. Gustatory receptor (GR) family.</text>
</comment>
<dbReference type="GO" id="GO:0030425">
    <property type="term" value="C:dendrite"/>
    <property type="evidence" value="ECO:0007669"/>
    <property type="project" value="TreeGrafter"/>
</dbReference>
<dbReference type="GO" id="GO:0007635">
    <property type="term" value="P:chemosensory behavior"/>
    <property type="evidence" value="ECO:0007669"/>
    <property type="project" value="TreeGrafter"/>
</dbReference>
<organism evidence="9">
    <name type="scientific">Apis mellifera</name>
    <name type="common">Honeybee</name>
    <dbReference type="NCBI Taxonomy" id="7460"/>
    <lineage>
        <taxon>Eukaryota</taxon>
        <taxon>Metazoa</taxon>
        <taxon>Ecdysozoa</taxon>
        <taxon>Arthropoda</taxon>
        <taxon>Hexapoda</taxon>
        <taxon>Insecta</taxon>
        <taxon>Pterygota</taxon>
        <taxon>Neoptera</taxon>
        <taxon>Endopterygota</taxon>
        <taxon>Hymenoptera</taxon>
        <taxon>Apocrita</taxon>
        <taxon>Aculeata</taxon>
        <taxon>Apoidea</taxon>
        <taxon>Anthophila</taxon>
        <taxon>Apidae</taxon>
        <taxon>Apis</taxon>
    </lineage>
</organism>
<reference evidence="11" key="2">
    <citation type="submission" date="2025-04" db="UniProtKB">
        <authorList>
            <consortium name="RefSeq"/>
        </authorList>
    </citation>
    <scope>IDENTIFICATION</scope>
    <source>
        <strain evidence="11">DH4</strain>
        <tissue evidence="11">Whole body</tissue>
    </source>
</reference>
<evidence type="ECO:0000313" key="11">
    <source>
        <dbReference type="RefSeq" id="XP_026300573.1"/>
    </source>
</evidence>
<dbReference type="EnsemblMetazoa" id="XM_026444788">
    <property type="protein sequence ID" value="XP_026300573"/>
    <property type="gene ID" value="LOC102654049"/>
</dbReference>
<feature type="transmembrane region" description="Helical" evidence="8">
    <location>
        <begin position="264"/>
        <end position="287"/>
    </location>
</feature>